<keyword evidence="3" id="KW-1185">Reference proteome</keyword>
<dbReference type="EMBL" id="JAQGDS010000003">
    <property type="protein sequence ID" value="KAJ6261642.1"/>
    <property type="molecule type" value="Genomic_DNA"/>
</dbReference>
<keyword evidence="1" id="KW-0732">Signal</keyword>
<reference evidence="2" key="1">
    <citation type="submission" date="2023-01" db="EMBL/GenBank/DDBJ databases">
        <title>The chitinases involved in constricting ring structure development in the nematode-trapping fungus Drechslerella dactyloides.</title>
        <authorList>
            <person name="Wang R."/>
            <person name="Zhang L."/>
            <person name="Tang P."/>
            <person name="Li S."/>
            <person name="Liang L."/>
        </authorList>
    </citation>
    <scope>NUCLEOTIDE SEQUENCE</scope>
    <source>
        <strain evidence="2">YMF1.00031</strain>
    </source>
</reference>
<accession>A0AAD6J3Y7</accession>
<feature type="signal peptide" evidence="1">
    <location>
        <begin position="1"/>
        <end position="27"/>
    </location>
</feature>
<evidence type="ECO:0000256" key="1">
    <source>
        <dbReference type="SAM" id="SignalP"/>
    </source>
</evidence>
<gene>
    <name evidence="2" type="ORF">Dda_2440</name>
</gene>
<sequence>MPAIHQTQDIKMKATILVALFAALAAAAPQGATGPQRCGGKTGKTCHGKQVCAGEKEIKDGNGVCVTGKPCGNFFGDVCPQRGDRCVNDPRIECPEGVMDCGGGVCIPAQWVKELGLGN</sequence>
<name>A0AAD6J3Y7_DREDA</name>
<dbReference type="AlphaFoldDB" id="A0AAD6J3Y7"/>
<dbReference type="Proteomes" id="UP001221413">
    <property type="component" value="Unassembled WGS sequence"/>
</dbReference>
<protein>
    <submittedName>
        <fullName evidence="2">Uncharacterized protein</fullName>
    </submittedName>
</protein>
<comment type="caution">
    <text evidence="2">The sequence shown here is derived from an EMBL/GenBank/DDBJ whole genome shotgun (WGS) entry which is preliminary data.</text>
</comment>
<feature type="chain" id="PRO_5042188289" evidence="1">
    <location>
        <begin position="28"/>
        <end position="119"/>
    </location>
</feature>
<organism evidence="2 3">
    <name type="scientific">Drechslerella dactyloides</name>
    <name type="common">Nematode-trapping fungus</name>
    <name type="synonym">Arthrobotrys dactyloides</name>
    <dbReference type="NCBI Taxonomy" id="74499"/>
    <lineage>
        <taxon>Eukaryota</taxon>
        <taxon>Fungi</taxon>
        <taxon>Dikarya</taxon>
        <taxon>Ascomycota</taxon>
        <taxon>Pezizomycotina</taxon>
        <taxon>Orbiliomycetes</taxon>
        <taxon>Orbiliales</taxon>
        <taxon>Orbiliaceae</taxon>
        <taxon>Drechslerella</taxon>
    </lineage>
</organism>
<proteinExistence type="predicted"/>
<evidence type="ECO:0000313" key="2">
    <source>
        <dbReference type="EMBL" id="KAJ6261642.1"/>
    </source>
</evidence>
<evidence type="ECO:0000313" key="3">
    <source>
        <dbReference type="Proteomes" id="UP001221413"/>
    </source>
</evidence>